<proteinExistence type="predicted"/>
<evidence type="ECO:0000256" key="11">
    <source>
        <dbReference type="SAM" id="MobiDB-lite"/>
    </source>
</evidence>
<organism evidence="14 15">
    <name type="scientific">Saccharothrix violaceirubra</name>
    <dbReference type="NCBI Taxonomy" id="413306"/>
    <lineage>
        <taxon>Bacteria</taxon>
        <taxon>Bacillati</taxon>
        <taxon>Actinomycetota</taxon>
        <taxon>Actinomycetes</taxon>
        <taxon>Pseudonocardiales</taxon>
        <taxon>Pseudonocardiaceae</taxon>
        <taxon>Saccharothrix</taxon>
    </lineage>
</organism>
<comment type="caution">
    <text evidence="14">The sequence shown here is derived from an EMBL/GenBank/DDBJ whole genome shotgun (WGS) entry which is preliminary data.</text>
</comment>
<dbReference type="InterPro" id="IPR041916">
    <property type="entry name" value="Anti_sigma_zinc_sf"/>
</dbReference>
<feature type="region of interest" description="Disordered" evidence="11">
    <location>
        <begin position="239"/>
        <end position="258"/>
    </location>
</feature>
<feature type="domain" description="Anti-sigma K factor RskA C-terminal" evidence="13">
    <location>
        <begin position="110"/>
        <end position="248"/>
    </location>
</feature>
<evidence type="ECO:0000256" key="2">
    <source>
        <dbReference type="ARBA" id="ARBA00004236"/>
    </source>
</evidence>
<feature type="transmembrane region" description="Helical" evidence="12">
    <location>
        <begin position="108"/>
        <end position="128"/>
    </location>
</feature>
<keyword evidence="7 12" id="KW-0472">Membrane</keyword>
<dbReference type="PANTHER" id="PTHR37461:SF1">
    <property type="entry name" value="ANTI-SIGMA-K FACTOR RSKA"/>
    <property type="match status" value="1"/>
</dbReference>
<reference evidence="14 15" key="1">
    <citation type="submission" date="2020-08" db="EMBL/GenBank/DDBJ databases">
        <title>Sequencing the genomes of 1000 actinobacteria strains.</title>
        <authorList>
            <person name="Klenk H.-P."/>
        </authorList>
    </citation>
    <scope>NUCLEOTIDE SEQUENCE [LARGE SCALE GENOMIC DNA]</scope>
    <source>
        <strain evidence="14 15">DSM 45084</strain>
    </source>
</reference>
<dbReference type="RefSeq" id="WP_184671017.1">
    <property type="nucleotide sequence ID" value="NZ_BAABAI010000022.1"/>
</dbReference>
<keyword evidence="3" id="KW-1003">Cell membrane</keyword>
<dbReference type="Pfam" id="PF10099">
    <property type="entry name" value="RskA_C"/>
    <property type="match status" value="1"/>
</dbReference>
<gene>
    <name evidence="14" type="ORF">F4559_004131</name>
</gene>
<evidence type="ECO:0000313" key="14">
    <source>
        <dbReference type="EMBL" id="MBB4966772.1"/>
    </source>
</evidence>
<dbReference type="Proteomes" id="UP000542674">
    <property type="component" value="Unassembled WGS sequence"/>
</dbReference>
<evidence type="ECO:0000256" key="10">
    <source>
        <dbReference type="ARBA" id="ARBA00030803"/>
    </source>
</evidence>
<dbReference type="InterPro" id="IPR051474">
    <property type="entry name" value="Anti-sigma-K/W_factor"/>
</dbReference>
<dbReference type="EMBL" id="JACHJS010000001">
    <property type="protein sequence ID" value="MBB4966772.1"/>
    <property type="molecule type" value="Genomic_DNA"/>
</dbReference>
<evidence type="ECO:0000256" key="4">
    <source>
        <dbReference type="ARBA" id="ARBA00022692"/>
    </source>
</evidence>
<dbReference type="GO" id="GO:0016989">
    <property type="term" value="F:sigma factor antagonist activity"/>
    <property type="evidence" value="ECO:0007669"/>
    <property type="project" value="TreeGrafter"/>
</dbReference>
<dbReference type="GO" id="GO:0005886">
    <property type="term" value="C:plasma membrane"/>
    <property type="evidence" value="ECO:0007669"/>
    <property type="project" value="UniProtKB-SubCell"/>
</dbReference>
<evidence type="ECO:0000256" key="6">
    <source>
        <dbReference type="ARBA" id="ARBA00023015"/>
    </source>
</evidence>
<evidence type="ECO:0000313" key="15">
    <source>
        <dbReference type="Proteomes" id="UP000542674"/>
    </source>
</evidence>
<evidence type="ECO:0000259" key="13">
    <source>
        <dbReference type="Pfam" id="PF10099"/>
    </source>
</evidence>
<comment type="subcellular location">
    <subcellularLocation>
        <location evidence="2">Cell membrane</location>
    </subcellularLocation>
    <subcellularLocation>
        <location evidence="1">Membrane</location>
        <topology evidence="1">Single-pass membrane protein</topology>
    </subcellularLocation>
</comment>
<evidence type="ECO:0000256" key="9">
    <source>
        <dbReference type="ARBA" id="ARBA00029829"/>
    </source>
</evidence>
<dbReference type="PANTHER" id="PTHR37461">
    <property type="entry name" value="ANTI-SIGMA-K FACTOR RSKA"/>
    <property type="match status" value="1"/>
</dbReference>
<evidence type="ECO:0000256" key="8">
    <source>
        <dbReference type="ARBA" id="ARBA00023163"/>
    </source>
</evidence>
<dbReference type="InterPro" id="IPR018764">
    <property type="entry name" value="RskA_C"/>
</dbReference>
<evidence type="ECO:0000256" key="1">
    <source>
        <dbReference type="ARBA" id="ARBA00004167"/>
    </source>
</evidence>
<protein>
    <recommendedName>
        <fullName evidence="10">Regulator of SigK</fullName>
    </recommendedName>
    <alternativeName>
        <fullName evidence="9">Sigma-K anti-sigma factor RskA</fullName>
    </alternativeName>
</protein>
<keyword evidence="8" id="KW-0804">Transcription</keyword>
<keyword evidence="15" id="KW-1185">Reference proteome</keyword>
<keyword evidence="6" id="KW-0805">Transcription regulation</keyword>
<evidence type="ECO:0000256" key="7">
    <source>
        <dbReference type="ARBA" id="ARBA00023136"/>
    </source>
</evidence>
<dbReference type="AlphaFoldDB" id="A0A7W7T577"/>
<name>A0A7W7T577_9PSEU</name>
<evidence type="ECO:0000256" key="12">
    <source>
        <dbReference type="SAM" id="Phobius"/>
    </source>
</evidence>
<sequence length="258" mass="27482">MTGERRDAWCPQEELAVGWAMHTLEPDEEAFFSAHLSGCALCARTVRSTQEVTAVIGGSVPQYDPPPRLRGRLMEAIGHTPQQHVVAAPVPEVVVALRPRQPKTRRNVLVAAAAVVLVAAVGIVGVRFGQMSDQLADQDRLRSALEVAVAPGTDRAVLRAESGEPIAVLLSGDREAAVMPMDLKSNDVATQTYVVWGTSAPIPVPLATFDVGSTRDVRLLTWSPDAHKHRGFAISLEPGRAAPSAPTDVVAKGAVDQQ</sequence>
<evidence type="ECO:0000256" key="5">
    <source>
        <dbReference type="ARBA" id="ARBA00022989"/>
    </source>
</evidence>
<evidence type="ECO:0000256" key="3">
    <source>
        <dbReference type="ARBA" id="ARBA00022475"/>
    </source>
</evidence>
<accession>A0A7W7T577</accession>
<keyword evidence="4 12" id="KW-0812">Transmembrane</keyword>
<dbReference type="Gene3D" id="1.10.10.1320">
    <property type="entry name" value="Anti-sigma factor, zinc-finger domain"/>
    <property type="match status" value="1"/>
</dbReference>
<dbReference type="GO" id="GO:0006417">
    <property type="term" value="P:regulation of translation"/>
    <property type="evidence" value="ECO:0007669"/>
    <property type="project" value="TreeGrafter"/>
</dbReference>
<keyword evidence="5 12" id="KW-1133">Transmembrane helix</keyword>